<dbReference type="RefSeq" id="WP_188546657.1">
    <property type="nucleotide sequence ID" value="NZ_BMCU01000005.1"/>
</dbReference>
<dbReference type="SUPFAM" id="SSF55961">
    <property type="entry name" value="Bet v1-like"/>
    <property type="match status" value="1"/>
</dbReference>
<comment type="caution">
    <text evidence="1">The sequence shown here is derived from an EMBL/GenBank/DDBJ whole genome shotgun (WGS) entry which is preliminary data.</text>
</comment>
<accession>A0A917G3Y2</accession>
<evidence type="ECO:0000313" key="2">
    <source>
        <dbReference type="Proteomes" id="UP000654257"/>
    </source>
</evidence>
<dbReference type="Proteomes" id="UP000654257">
    <property type="component" value="Unassembled WGS sequence"/>
</dbReference>
<organism evidence="1 2">
    <name type="scientific">Rhodococcoides trifolii</name>
    <dbReference type="NCBI Taxonomy" id="908250"/>
    <lineage>
        <taxon>Bacteria</taxon>
        <taxon>Bacillati</taxon>
        <taxon>Actinomycetota</taxon>
        <taxon>Actinomycetes</taxon>
        <taxon>Mycobacteriales</taxon>
        <taxon>Nocardiaceae</taxon>
        <taxon>Rhodococcoides</taxon>
    </lineage>
</organism>
<dbReference type="InterPro" id="IPR023393">
    <property type="entry name" value="START-like_dom_sf"/>
</dbReference>
<reference evidence="1" key="1">
    <citation type="journal article" date="2014" name="Int. J. Syst. Evol. Microbiol.">
        <title>Complete genome sequence of Corynebacterium casei LMG S-19264T (=DSM 44701T), isolated from a smear-ripened cheese.</title>
        <authorList>
            <consortium name="US DOE Joint Genome Institute (JGI-PGF)"/>
            <person name="Walter F."/>
            <person name="Albersmeier A."/>
            <person name="Kalinowski J."/>
            <person name="Ruckert C."/>
        </authorList>
    </citation>
    <scope>NUCLEOTIDE SEQUENCE</scope>
    <source>
        <strain evidence="1">CCM 7905</strain>
    </source>
</reference>
<proteinExistence type="predicted"/>
<name>A0A917G3Y2_9NOCA</name>
<dbReference type="Gene3D" id="3.30.530.20">
    <property type="match status" value="1"/>
</dbReference>
<dbReference type="AlphaFoldDB" id="A0A917G3Y2"/>
<keyword evidence="2" id="KW-1185">Reference proteome</keyword>
<gene>
    <name evidence="1" type="ORF">GCM10007304_39720</name>
</gene>
<dbReference type="CDD" id="cd07812">
    <property type="entry name" value="SRPBCC"/>
    <property type="match status" value="1"/>
</dbReference>
<reference evidence="1" key="2">
    <citation type="submission" date="2020-09" db="EMBL/GenBank/DDBJ databases">
        <authorList>
            <person name="Sun Q."/>
            <person name="Sedlacek I."/>
        </authorList>
    </citation>
    <scope>NUCLEOTIDE SEQUENCE</scope>
    <source>
        <strain evidence="1">CCM 7905</strain>
    </source>
</reference>
<evidence type="ECO:0008006" key="3">
    <source>
        <dbReference type="Google" id="ProtNLM"/>
    </source>
</evidence>
<protein>
    <recommendedName>
        <fullName evidence="3">Toxin</fullName>
    </recommendedName>
</protein>
<dbReference type="EMBL" id="BMCU01000005">
    <property type="protein sequence ID" value="GGG21950.1"/>
    <property type="molecule type" value="Genomic_DNA"/>
</dbReference>
<dbReference type="Pfam" id="PF10604">
    <property type="entry name" value="Polyketide_cyc2"/>
    <property type="match status" value="1"/>
</dbReference>
<evidence type="ECO:0000313" key="1">
    <source>
        <dbReference type="EMBL" id="GGG21950.1"/>
    </source>
</evidence>
<dbReference type="InterPro" id="IPR019587">
    <property type="entry name" value="Polyketide_cyclase/dehydratase"/>
</dbReference>
<sequence length="143" mass="15717">MAKLDVSIAVPLDPETTWKNASNLEDYEKWLSIHDGWRSPIPDELTEGLEVSSIVAVKGMRNRVKWTLLKYEPPKKLQLKGDGKGGVKIKLLVTVTPKGDESELKLDVDMGGAPLFGPIGSGVARALKGDIEKSLKKFVELYS</sequence>